<comment type="caution">
    <text evidence="2">The sequence shown here is derived from an EMBL/GenBank/DDBJ whole genome shotgun (WGS) entry which is preliminary data.</text>
</comment>
<sequence length="294" mass="34118">MLRLSYFPLTWKFSEIILIPKPNKPPDKVTSYRPISLLPTLSKVFEKILLKRLIPLAILANIIPDTQFGFRPNHSTIHQLHRVVDTISSSLEKKHYCAAVFLDVAQVFDRVWFEGLLFKLKKFLPAPYYLLIKSYLSDRTFIVRQNSCYSNYFDILAGVPQGSDIAPFLYNIFTHDIPKTSYTELGSYADDTAILATNENLIIASNMLQRHLNIIHLWTKRWKIKINETKSSFITFTLNKKTCPQITMNNIPIPIYTQIKYLGLTLDSKLTWNPHIVDKRKALNSRLHLLRPLL</sequence>
<name>A0AAV0XGX4_9HEMI</name>
<evidence type="ECO:0000313" key="3">
    <source>
        <dbReference type="Proteomes" id="UP001160148"/>
    </source>
</evidence>
<dbReference type="CDD" id="cd01650">
    <property type="entry name" value="RT_nLTR_like"/>
    <property type="match status" value="1"/>
</dbReference>
<proteinExistence type="predicted"/>
<dbReference type="Proteomes" id="UP001160148">
    <property type="component" value="Unassembled WGS sequence"/>
</dbReference>
<dbReference type="InterPro" id="IPR000477">
    <property type="entry name" value="RT_dom"/>
</dbReference>
<dbReference type="AlphaFoldDB" id="A0AAV0XGX4"/>
<gene>
    <name evidence="2" type="ORF">MEUPH1_LOCUS21321</name>
</gene>
<dbReference type="EMBL" id="CARXXK010000004">
    <property type="protein sequence ID" value="CAI6366776.1"/>
    <property type="molecule type" value="Genomic_DNA"/>
</dbReference>
<dbReference type="PROSITE" id="PS50878">
    <property type="entry name" value="RT_POL"/>
    <property type="match status" value="1"/>
</dbReference>
<reference evidence="2 3" key="1">
    <citation type="submission" date="2023-01" db="EMBL/GenBank/DDBJ databases">
        <authorList>
            <person name="Whitehead M."/>
        </authorList>
    </citation>
    <scope>NUCLEOTIDE SEQUENCE [LARGE SCALE GENOMIC DNA]</scope>
</reference>
<dbReference type="GO" id="GO:0071897">
    <property type="term" value="P:DNA biosynthetic process"/>
    <property type="evidence" value="ECO:0007669"/>
    <property type="project" value="UniProtKB-ARBA"/>
</dbReference>
<feature type="domain" description="Reverse transcriptase" evidence="1">
    <location>
        <begin position="1"/>
        <end position="266"/>
    </location>
</feature>
<accession>A0AAV0XGX4</accession>
<protein>
    <recommendedName>
        <fullName evidence="1">Reverse transcriptase domain-containing protein</fullName>
    </recommendedName>
</protein>
<keyword evidence="3" id="KW-1185">Reference proteome</keyword>
<evidence type="ECO:0000259" key="1">
    <source>
        <dbReference type="PROSITE" id="PS50878"/>
    </source>
</evidence>
<organism evidence="2 3">
    <name type="scientific">Macrosiphum euphorbiae</name>
    <name type="common">potato aphid</name>
    <dbReference type="NCBI Taxonomy" id="13131"/>
    <lineage>
        <taxon>Eukaryota</taxon>
        <taxon>Metazoa</taxon>
        <taxon>Ecdysozoa</taxon>
        <taxon>Arthropoda</taxon>
        <taxon>Hexapoda</taxon>
        <taxon>Insecta</taxon>
        <taxon>Pterygota</taxon>
        <taxon>Neoptera</taxon>
        <taxon>Paraneoptera</taxon>
        <taxon>Hemiptera</taxon>
        <taxon>Sternorrhyncha</taxon>
        <taxon>Aphidomorpha</taxon>
        <taxon>Aphidoidea</taxon>
        <taxon>Aphididae</taxon>
        <taxon>Macrosiphini</taxon>
        <taxon>Macrosiphum</taxon>
    </lineage>
</organism>
<dbReference type="SUPFAM" id="SSF56672">
    <property type="entry name" value="DNA/RNA polymerases"/>
    <property type="match status" value="1"/>
</dbReference>
<evidence type="ECO:0000313" key="2">
    <source>
        <dbReference type="EMBL" id="CAI6366776.1"/>
    </source>
</evidence>
<dbReference type="PANTHER" id="PTHR19446">
    <property type="entry name" value="REVERSE TRANSCRIPTASES"/>
    <property type="match status" value="1"/>
</dbReference>
<dbReference type="Pfam" id="PF00078">
    <property type="entry name" value="RVT_1"/>
    <property type="match status" value="1"/>
</dbReference>
<dbReference type="InterPro" id="IPR043502">
    <property type="entry name" value="DNA/RNA_pol_sf"/>
</dbReference>